<name>A0A3D8QJG9_9EURO</name>
<dbReference type="Pfam" id="PF12796">
    <property type="entry name" value="Ank_2"/>
    <property type="match status" value="1"/>
</dbReference>
<dbReference type="Gene3D" id="1.25.40.20">
    <property type="entry name" value="Ankyrin repeat-containing domain"/>
    <property type="match status" value="1"/>
</dbReference>
<protein>
    <submittedName>
        <fullName evidence="5">Uncharacterized protein</fullName>
    </submittedName>
</protein>
<feature type="repeat" description="ANK" evidence="3">
    <location>
        <begin position="107"/>
        <end position="139"/>
    </location>
</feature>
<gene>
    <name evidence="5" type="ORF">DSM5745_10533</name>
</gene>
<reference evidence="5 6" key="1">
    <citation type="journal article" date="2018" name="IMA Fungus">
        <title>IMA Genome-F 9: Draft genome sequence of Annulohypoxylon stygium, Aspergillus mulundensis, Berkeleyomyces basicola (syn. Thielaviopsis basicola), Ceratocystis smalleyi, two Cercospora beticola strains, Coleophoma cylindrospora, Fusarium fracticaudum, Phialophora cf. hyalina, and Morchella septimelata.</title>
        <authorList>
            <person name="Wingfield B.D."/>
            <person name="Bills G.F."/>
            <person name="Dong Y."/>
            <person name="Huang W."/>
            <person name="Nel W.J."/>
            <person name="Swalarsk-Parry B.S."/>
            <person name="Vaghefi N."/>
            <person name="Wilken P.M."/>
            <person name="An Z."/>
            <person name="de Beer Z.W."/>
            <person name="De Vos L."/>
            <person name="Chen L."/>
            <person name="Duong T.A."/>
            <person name="Gao Y."/>
            <person name="Hammerbacher A."/>
            <person name="Kikkert J.R."/>
            <person name="Li Y."/>
            <person name="Li H."/>
            <person name="Li K."/>
            <person name="Li Q."/>
            <person name="Liu X."/>
            <person name="Ma X."/>
            <person name="Naidoo K."/>
            <person name="Pethybridge S.J."/>
            <person name="Sun J."/>
            <person name="Steenkamp E.T."/>
            <person name="van der Nest M.A."/>
            <person name="van Wyk S."/>
            <person name="Wingfield M.J."/>
            <person name="Xiong C."/>
            <person name="Yue Q."/>
            <person name="Zhang X."/>
        </authorList>
    </citation>
    <scope>NUCLEOTIDE SEQUENCE [LARGE SCALE GENOMIC DNA]</scope>
    <source>
        <strain evidence="5 6">DSM 5745</strain>
    </source>
</reference>
<keyword evidence="6" id="KW-1185">Reference proteome</keyword>
<dbReference type="RefSeq" id="XP_026598992.1">
    <property type="nucleotide sequence ID" value="XM_026752549.1"/>
</dbReference>
<dbReference type="InterPro" id="IPR036770">
    <property type="entry name" value="Ankyrin_rpt-contain_sf"/>
</dbReference>
<keyword evidence="2 3" id="KW-0040">ANK repeat</keyword>
<sequence length="219" mass="23235">MPLITLTPDEVDDLIYSVRAGDSAALEEDLNTLSQKYSAPHSVIIASAIDSAPEEEGGSGCCLLHYPAANGNLEILSNLTTVLSTGPTENKLTEAELKAVVNHRNHSGNTPLHWATLNTHLECVKVLVGAGADMSIKNEAGLDAVFLAERADWKAQEATQTPNPNETKDEDGDEEMEVEVGGEGDAPQVPLTKGRQVVEWLLEHGEPQGAEAGGSSEQS</sequence>
<feature type="region of interest" description="Disordered" evidence="4">
    <location>
        <begin position="153"/>
        <end position="194"/>
    </location>
</feature>
<dbReference type="OrthoDB" id="10057496at2759"/>
<evidence type="ECO:0000313" key="5">
    <source>
        <dbReference type="EMBL" id="RDW61861.1"/>
    </source>
</evidence>
<dbReference type="GeneID" id="38120903"/>
<organism evidence="5 6">
    <name type="scientific">Aspergillus mulundensis</name>
    <dbReference type="NCBI Taxonomy" id="1810919"/>
    <lineage>
        <taxon>Eukaryota</taxon>
        <taxon>Fungi</taxon>
        <taxon>Dikarya</taxon>
        <taxon>Ascomycota</taxon>
        <taxon>Pezizomycotina</taxon>
        <taxon>Eurotiomycetes</taxon>
        <taxon>Eurotiomycetidae</taxon>
        <taxon>Eurotiales</taxon>
        <taxon>Aspergillaceae</taxon>
        <taxon>Aspergillus</taxon>
        <taxon>Aspergillus subgen. Nidulantes</taxon>
    </lineage>
</organism>
<dbReference type="Proteomes" id="UP000256690">
    <property type="component" value="Unassembled WGS sequence"/>
</dbReference>
<dbReference type="PROSITE" id="PS50297">
    <property type="entry name" value="ANK_REP_REGION"/>
    <property type="match status" value="1"/>
</dbReference>
<evidence type="ECO:0000256" key="1">
    <source>
        <dbReference type="ARBA" id="ARBA00022737"/>
    </source>
</evidence>
<dbReference type="AlphaFoldDB" id="A0A3D8QJG9"/>
<dbReference type="SUPFAM" id="SSF48403">
    <property type="entry name" value="Ankyrin repeat"/>
    <property type="match status" value="1"/>
</dbReference>
<dbReference type="STRING" id="1810919.A0A3D8QJG9"/>
<dbReference type="SMART" id="SM00248">
    <property type="entry name" value="ANK"/>
    <property type="match status" value="1"/>
</dbReference>
<dbReference type="InterPro" id="IPR002110">
    <property type="entry name" value="Ankyrin_rpt"/>
</dbReference>
<evidence type="ECO:0000256" key="4">
    <source>
        <dbReference type="SAM" id="MobiDB-lite"/>
    </source>
</evidence>
<proteinExistence type="predicted"/>
<feature type="compositionally biased region" description="Acidic residues" evidence="4">
    <location>
        <begin position="168"/>
        <end position="182"/>
    </location>
</feature>
<evidence type="ECO:0000256" key="3">
    <source>
        <dbReference type="PROSITE-ProRule" id="PRU00023"/>
    </source>
</evidence>
<accession>A0A3D8QJG9</accession>
<keyword evidence="1" id="KW-0677">Repeat</keyword>
<evidence type="ECO:0000256" key="2">
    <source>
        <dbReference type="ARBA" id="ARBA00023043"/>
    </source>
</evidence>
<evidence type="ECO:0000313" key="6">
    <source>
        <dbReference type="Proteomes" id="UP000256690"/>
    </source>
</evidence>
<dbReference type="EMBL" id="PVWQ01000016">
    <property type="protein sequence ID" value="RDW61861.1"/>
    <property type="molecule type" value="Genomic_DNA"/>
</dbReference>
<comment type="caution">
    <text evidence="5">The sequence shown here is derived from an EMBL/GenBank/DDBJ whole genome shotgun (WGS) entry which is preliminary data.</text>
</comment>
<dbReference type="PROSITE" id="PS50088">
    <property type="entry name" value="ANK_REPEAT"/>
    <property type="match status" value="1"/>
</dbReference>
<dbReference type="PANTHER" id="PTHR24126">
    <property type="entry name" value="ANKYRIN REPEAT, PH AND SEC7 DOMAIN CONTAINING PROTEIN SECG-RELATED"/>
    <property type="match status" value="1"/>
</dbReference>